<dbReference type="SUPFAM" id="SSF52833">
    <property type="entry name" value="Thioredoxin-like"/>
    <property type="match status" value="1"/>
</dbReference>
<dbReference type="InterPro" id="IPR010987">
    <property type="entry name" value="Glutathione-S-Trfase_C-like"/>
</dbReference>
<dbReference type="InterPro" id="IPR036249">
    <property type="entry name" value="Thioredoxin-like_sf"/>
</dbReference>
<evidence type="ECO:0000259" key="6">
    <source>
        <dbReference type="PROSITE" id="PS50404"/>
    </source>
</evidence>
<comment type="similarity">
    <text evidence="4">Belongs to the GST superfamily.</text>
</comment>
<dbReference type="GO" id="GO:0006749">
    <property type="term" value="P:glutathione metabolic process"/>
    <property type="evidence" value="ECO:0007669"/>
    <property type="project" value="InterPro"/>
</dbReference>
<dbReference type="PANTHER" id="PTHR11260:SF781">
    <property type="entry name" value="GLUTATHIONE S-TRANSFERASE U19"/>
    <property type="match status" value="1"/>
</dbReference>
<dbReference type="EC" id="2.5.1.18" evidence="1"/>
<dbReference type="Pfam" id="PF00043">
    <property type="entry name" value="GST_C"/>
    <property type="match status" value="1"/>
</dbReference>
<evidence type="ECO:0000256" key="1">
    <source>
        <dbReference type="ARBA" id="ARBA00012452"/>
    </source>
</evidence>
<sequence>MPTHSVQVLSTWLSMFGLRVVVALKLKGVEYEYHEEDLQNKSKLLLESNPIHKKIPVLIHNGKTISESLIIVQYIDEAWPSSDKPILPIDPYKRAIARFWADYVDKKMYEVGSRIITSPAGEEREQAKKDFIEVLQTLDGALREVSDGGPYFGGQQIGFVDVALVPFLCWFEAYETLGEFKIWDESKCPHLHKWADTVLDHPSVKEALSITPPPKVVEYAYLIRKIHQGAN</sequence>
<evidence type="ECO:0000313" key="8">
    <source>
        <dbReference type="EMBL" id="QDM54631.1"/>
    </source>
</evidence>
<evidence type="ECO:0000256" key="3">
    <source>
        <dbReference type="ARBA" id="ARBA00047960"/>
    </source>
</evidence>
<dbReference type="SFLD" id="SFLDG01152">
    <property type="entry name" value="Main.3:_Omega-_and_Tau-like"/>
    <property type="match status" value="1"/>
</dbReference>
<dbReference type="SUPFAM" id="SSF47616">
    <property type="entry name" value="GST C-terminal domain-like"/>
    <property type="match status" value="1"/>
</dbReference>
<dbReference type="InterPro" id="IPR036282">
    <property type="entry name" value="Glutathione-S-Trfase_C_sf"/>
</dbReference>
<keyword evidence="5" id="KW-0732">Signal</keyword>
<evidence type="ECO:0000256" key="5">
    <source>
        <dbReference type="SAM" id="SignalP"/>
    </source>
</evidence>
<feature type="signal peptide" evidence="5">
    <location>
        <begin position="1"/>
        <end position="23"/>
    </location>
</feature>
<dbReference type="SFLD" id="SFLDS00019">
    <property type="entry name" value="Glutathione_Transferase_(cytos"/>
    <property type="match status" value="1"/>
</dbReference>
<dbReference type="PROSITE" id="PS50404">
    <property type="entry name" value="GST_NTER"/>
    <property type="match status" value="1"/>
</dbReference>
<dbReference type="FunFam" id="3.40.30.10:FF:000014">
    <property type="entry name" value="Tau class glutathione S-transferase"/>
    <property type="match status" value="1"/>
</dbReference>
<dbReference type="SFLD" id="SFLDG00358">
    <property type="entry name" value="Main_(cytGST)"/>
    <property type="match status" value="1"/>
</dbReference>
<dbReference type="PROSITE" id="PS50405">
    <property type="entry name" value="GST_CTER"/>
    <property type="match status" value="1"/>
</dbReference>
<dbReference type="CDD" id="cd03185">
    <property type="entry name" value="GST_C_Tau"/>
    <property type="match status" value="1"/>
</dbReference>
<dbReference type="AlphaFoldDB" id="A0A8T8BDW0"/>
<dbReference type="GO" id="GO:0009407">
    <property type="term" value="P:toxin catabolic process"/>
    <property type="evidence" value="ECO:0007669"/>
    <property type="project" value="UniProtKB-ARBA"/>
</dbReference>
<comment type="catalytic activity">
    <reaction evidence="3">
        <text>RX + glutathione = an S-substituted glutathione + a halide anion + H(+)</text>
        <dbReference type="Rhea" id="RHEA:16437"/>
        <dbReference type="ChEBI" id="CHEBI:15378"/>
        <dbReference type="ChEBI" id="CHEBI:16042"/>
        <dbReference type="ChEBI" id="CHEBI:17792"/>
        <dbReference type="ChEBI" id="CHEBI:57925"/>
        <dbReference type="ChEBI" id="CHEBI:90779"/>
        <dbReference type="EC" id="2.5.1.18"/>
    </reaction>
</comment>
<dbReference type="InterPro" id="IPR045073">
    <property type="entry name" value="Omega/Tau-like"/>
</dbReference>
<dbReference type="CDD" id="cd03058">
    <property type="entry name" value="GST_N_Tau"/>
    <property type="match status" value="1"/>
</dbReference>
<dbReference type="GO" id="GO:0005737">
    <property type="term" value="C:cytoplasm"/>
    <property type="evidence" value="ECO:0007669"/>
    <property type="project" value="TreeGrafter"/>
</dbReference>
<dbReference type="FunFam" id="1.20.1050.10:FF:000016">
    <property type="entry name" value="Glutathione S-transferase U9"/>
    <property type="match status" value="1"/>
</dbReference>
<accession>A0A8T8BDW0</accession>
<keyword evidence="2 8" id="KW-0808">Transferase</keyword>
<dbReference type="Gene3D" id="3.40.30.10">
    <property type="entry name" value="Glutaredoxin"/>
    <property type="match status" value="1"/>
</dbReference>
<feature type="domain" description="GST N-terminal" evidence="6">
    <location>
        <begin position="4"/>
        <end position="83"/>
    </location>
</feature>
<dbReference type="InterPro" id="IPR004046">
    <property type="entry name" value="GST_C"/>
</dbReference>
<dbReference type="InterPro" id="IPR004045">
    <property type="entry name" value="Glutathione_S-Trfase_N"/>
</dbReference>
<dbReference type="InterPro" id="IPR040079">
    <property type="entry name" value="Glutathione_S-Trfase"/>
</dbReference>
<dbReference type="Gene3D" id="1.20.1050.10">
    <property type="match status" value="1"/>
</dbReference>
<evidence type="ECO:0000259" key="7">
    <source>
        <dbReference type="PROSITE" id="PS50405"/>
    </source>
</evidence>
<evidence type="ECO:0000256" key="4">
    <source>
        <dbReference type="RuleBase" id="RU003494"/>
    </source>
</evidence>
<dbReference type="Pfam" id="PF02798">
    <property type="entry name" value="GST_N"/>
    <property type="match status" value="1"/>
</dbReference>
<dbReference type="GO" id="GO:0004364">
    <property type="term" value="F:glutathione transferase activity"/>
    <property type="evidence" value="ECO:0007669"/>
    <property type="project" value="UniProtKB-EC"/>
</dbReference>
<protein>
    <recommendedName>
        <fullName evidence="1">glutathione transferase</fullName>
        <ecNumber evidence="1">2.5.1.18</ecNumber>
    </recommendedName>
</protein>
<feature type="domain" description="GST C-terminal" evidence="7">
    <location>
        <begin position="90"/>
        <end position="217"/>
    </location>
</feature>
<dbReference type="PANTHER" id="PTHR11260">
    <property type="entry name" value="GLUTATHIONE S-TRANSFERASE, GST, SUPERFAMILY, GST DOMAIN CONTAINING"/>
    <property type="match status" value="1"/>
</dbReference>
<evidence type="ECO:0000256" key="2">
    <source>
        <dbReference type="ARBA" id="ARBA00022679"/>
    </source>
</evidence>
<proteinExistence type="evidence at transcript level"/>
<dbReference type="InterPro" id="IPR045074">
    <property type="entry name" value="GST_C_Tau"/>
</dbReference>
<organism evidence="8">
    <name type="scientific">Pteris vittata</name>
    <name type="common">Chinese ladder brake</name>
    <dbReference type="NCBI Taxonomy" id="13821"/>
    <lineage>
        <taxon>Eukaryota</taxon>
        <taxon>Viridiplantae</taxon>
        <taxon>Streptophyta</taxon>
        <taxon>Embryophyta</taxon>
        <taxon>Tracheophyta</taxon>
        <taxon>Polypodiopsida</taxon>
        <taxon>Polypodiidae</taxon>
        <taxon>Polypodiales</taxon>
        <taxon>Pteridineae</taxon>
        <taxon>Pteridaceae</taxon>
        <taxon>Pteridoideae</taxon>
        <taxon>Pteris</taxon>
        <taxon>Pteris subgen. Pteris</taxon>
        <taxon>Pteris sect. Pteris</taxon>
    </lineage>
</organism>
<gene>
    <name evidence="8" type="primary">GST1</name>
</gene>
<reference evidence="8" key="1">
    <citation type="submission" date="2018-05" db="EMBL/GenBank/DDBJ databases">
        <title>Full-length transcriptome analysis of arsenic hyperaccumulation mechanisms in Pteris vittata.</title>
        <authorList>
            <person name="Yan H."/>
            <person name="Gao Y."/>
            <person name="Wu L."/>
            <person name="Xu W."/>
            <person name="Feng L."/>
            <person name="Chen X."/>
            <person name="Dai C."/>
            <person name="Zhang T."/>
            <person name="Li T."/>
            <person name="Ma M."/>
            <person name="He Z."/>
        </authorList>
    </citation>
    <scope>NUCLEOTIDE SEQUENCE</scope>
</reference>
<dbReference type="EMBL" id="MH345703">
    <property type="protein sequence ID" value="QDM54631.1"/>
    <property type="molecule type" value="mRNA"/>
</dbReference>
<name>A0A8T8BDW0_PTEVI</name>
<feature type="chain" id="PRO_5035896839" description="glutathione transferase" evidence="5">
    <location>
        <begin position="24"/>
        <end position="231"/>
    </location>
</feature>